<gene>
    <name evidence="2" type="ORF">V7S43_011045</name>
</gene>
<sequence>MEPNQSTTGAQASSIQLVKSKDSATLAKEKKERERKPQKKRFIFKQSMAFMHC</sequence>
<dbReference type="EMBL" id="JBIMZQ010000025">
    <property type="protein sequence ID" value="KAL3664164.1"/>
    <property type="molecule type" value="Genomic_DNA"/>
</dbReference>
<feature type="compositionally biased region" description="Basic and acidic residues" evidence="1">
    <location>
        <begin position="19"/>
        <end position="35"/>
    </location>
</feature>
<feature type="compositionally biased region" description="Polar residues" evidence="1">
    <location>
        <begin position="1"/>
        <end position="17"/>
    </location>
</feature>
<evidence type="ECO:0000313" key="3">
    <source>
        <dbReference type="Proteomes" id="UP001632037"/>
    </source>
</evidence>
<organism evidence="2 3">
    <name type="scientific">Phytophthora oleae</name>
    <dbReference type="NCBI Taxonomy" id="2107226"/>
    <lineage>
        <taxon>Eukaryota</taxon>
        <taxon>Sar</taxon>
        <taxon>Stramenopiles</taxon>
        <taxon>Oomycota</taxon>
        <taxon>Peronosporomycetes</taxon>
        <taxon>Peronosporales</taxon>
        <taxon>Peronosporaceae</taxon>
        <taxon>Phytophthora</taxon>
    </lineage>
</organism>
<reference evidence="2 3" key="1">
    <citation type="submission" date="2024-09" db="EMBL/GenBank/DDBJ databases">
        <title>Genome sequencing and assembly of Phytophthora oleae, isolate VK10A, causative agent of rot of olive drupes.</title>
        <authorList>
            <person name="Conti Taguali S."/>
            <person name="Riolo M."/>
            <person name="La Spada F."/>
            <person name="Cacciola S.O."/>
            <person name="Dionisio G."/>
        </authorList>
    </citation>
    <scope>NUCLEOTIDE SEQUENCE [LARGE SCALE GENOMIC DNA]</scope>
    <source>
        <strain evidence="2 3">VK10A</strain>
    </source>
</reference>
<comment type="caution">
    <text evidence="2">The sequence shown here is derived from an EMBL/GenBank/DDBJ whole genome shotgun (WGS) entry which is preliminary data.</text>
</comment>
<dbReference type="AlphaFoldDB" id="A0ABD3FF73"/>
<evidence type="ECO:0000256" key="1">
    <source>
        <dbReference type="SAM" id="MobiDB-lite"/>
    </source>
</evidence>
<accession>A0ABD3FF73</accession>
<feature type="region of interest" description="Disordered" evidence="1">
    <location>
        <begin position="1"/>
        <end position="42"/>
    </location>
</feature>
<proteinExistence type="predicted"/>
<keyword evidence="3" id="KW-1185">Reference proteome</keyword>
<name>A0ABD3FF73_9STRA</name>
<dbReference type="Proteomes" id="UP001632037">
    <property type="component" value="Unassembled WGS sequence"/>
</dbReference>
<evidence type="ECO:0000313" key="2">
    <source>
        <dbReference type="EMBL" id="KAL3664164.1"/>
    </source>
</evidence>
<protein>
    <submittedName>
        <fullName evidence="2">Uncharacterized protein</fullName>
    </submittedName>
</protein>